<evidence type="ECO:0000313" key="2">
    <source>
        <dbReference type="Proteomes" id="UP000284676"/>
    </source>
</evidence>
<gene>
    <name evidence="1" type="ORF">DW663_01130</name>
</gene>
<name>A0A414Q2K5_FUSMR</name>
<comment type="caution">
    <text evidence="1">The sequence shown here is derived from an EMBL/GenBank/DDBJ whole genome shotgun (WGS) entry which is preliminary data.</text>
</comment>
<sequence>MVVGSLGKVIFACSSFYIKTLDSLNRDASYRWTEHQIIGSKPKLQFDGENLENIKFNIHLNAAFNVNPSKSAQDLKEYGKKGEHLRFILGGKVIGTYVIENISELYKAYTALGTVTKIDLSIQLKEYN</sequence>
<dbReference type="InterPro" id="IPR009734">
    <property type="entry name" value="Myoviridae_GpU"/>
</dbReference>
<reference evidence="1 2" key="1">
    <citation type="submission" date="2018-08" db="EMBL/GenBank/DDBJ databases">
        <title>A genome reference for cultivated species of the human gut microbiota.</title>
        <authorList>
            <person name="Zou Y."/>
            <person name="Xue W."/>
            <person name="Luo G."/>
        </authorList>
    </citation>
    <scope>NUCLEOTIDE SEQUENCE [LARGE SCALE GENOMIC DNA]</scope>
    <source>
        <strain evidence="1 2">AM25-1</strain>
    </source>
</reference>
<dbReference type="GeneID" id="62763328"/>
<accession>A0A414Q2K5</accession>
<evidence type="ECO:0000313" key="1">
    <source>
        <dbReference type="EMBL" id="RHF75023.1"/>
    </source>
</evidence>
<dbReference type="Pfam" id="PF06995">
    <property type="entry name" value="Phage_P2_GpU"/>
    <property type="match status" value="1"/>
</dbReference>
<organism evidence="1 2">
    <name type="scientific">Fusobacterium mortiferum</name>
    <dbReference type="NCBI Taxonomy" id="850"/>
    <lineage>
        <taxon>Bacteria</taxon>
        <taxon>Fusobacteriati</taxon>
        <taxon>Fusobacteriota</taxon>
        <taxon>Fusobacteriia</taxon>
        <taxon>Fusobacteriales</taxon>
        <taxon>Fusobacteriaceae</taxon>
        <taxon>Fusobacterium</taxon>
    </lineage>
</organism>
<dbReference type="Proteomes" id="UP000284676">
    <property type="component" value="Unassembled WGS sequence"/>
</dbReference>
<evidence type="ECO:0008006" key="3">
    <source>
        <dbReference type="Google" id="ProtNLM"/>
    </source>
</evidence>
<dbReference type="AlphaFoldDB" id="A0A414Q2K5"/>
<protein>
    <recommendedName>
        <fullName evidence="3">Phage tail protein</fullName>
    </recommendedName>
</protein>
<dbReference type="RefSeq" id="WP_005884540.1">
    <property type="nucleotide sequence ID" value="NZ_CABMMQ010000001.1"/>
</dbReference>
<dbReference type="EMBL" id="QRHL01000001">
    <property type="protein sequence ID" value="RHF75023.1"/>
    <property type="molecule type" value="Genomic_DNA"/>
</dbReference>
<proteinExistence type="predicted"/>